<organism evidence="1">
    <name type="scientific">Schistocephalus solidus</name>
    <name type="common">Tapeworm</name>
    <dbReference type="NCBI Taxonomy" id="70667"/>
    <lineage>
        <taxon>Eukaryota</taxon>
        <taxon>Metazoa</taxon>
        <taxon>Spiralia</taxon>
        <taxon>Lophotrochozoa</taxon>
        <taxon>Platyhelminthes</taxon>
        <taxon>Cestoda</taxon>
        <taxon>Eucestoda</taxon>
        <taxon>Diphyllobothriidea</taxon>
        <taxon>Diphyllobothriidae</taxon>
        <taxon>Schistocephalus</taxon>
    </lineage>
</organism>
<reference evidence="1" key="1">
    <citation type="submission" date="2016-01" db="EMBL/GenBank/DDBJ databases">
        <title>Reference transcriptome for the parasite Schistocephalus solidus: insights into the molecular evolution of parasitism.</title>
        <authorList>
            <person name="Hebert F.O."/>
            <person name="Grambauer S."/>
            <person name="Barber I."/>
            <person name="Landry C.R."/>
            <person name="Aubin-Horth N."/>
        </authorList>
    </citation>
    <scope>NUCLEOTIDE SEQUENCE</scope>
</reference>
<dbReference type="EMBL" id="GEEE01011454">
    <property type="protein sequence ID" value="JAP51771.1"/>
    <property type="molecule type" value="Transcribed_RNA"/>
</dbReference>
<protein>
    <submittedName>
        <fullName evidence="1">Uncharacterized protein</fullName>
    </submittedName>
</protein>
<sequence>MVSSFRSYKVRGITRNRRYQHLVSGCRLTHPRMSILHLIVCRGCLPFKVSSLGPFWSSDHDIVVSALEFETGETFSKKDNFFFEFGSPSRTELTMHLKFHDWYDFFSCQDVNTCSTKLYEVLDPLLSRFVPRKKIIKVRNKVYLPLSFLT</sequence>
<evidence type="ECO:0000313" key="1">
    <source>
        <dbReference type="EMBL" id="JAP51771.1"/>
    </source>
</evidence>
<proteinExistence type="predicted"/>
<name>A0A0X3PIL7_SCHSO</name>
<gene>
    <name evidence="1" type="ORF">TR102404</name>
</gene>
<accession>A0A0X3PIL7</accession>
<dbReference type="AlphaFoldDB" id="A0A0X3PIL7"/>